<dbReference type="InterPro" id="IPR027417">
    <property type="entry name" value="P-loop_NTPase"/>
</dbReference>
<evidence type="ECO:0000256" key="2">
    <source>
        <dbReference type="ARBA" id="ARBA00022448"/>
    </source>
</evidence>
<reference evidence="7" key="2">
    <citation type="journal article" date="2018" name="ISME J.">
        <title>A dynamic microbial community with high functional redundancy inhabits the cold, oxic subseafloor aquifer.</title>
        <authorList>
            <person name="Tully B.J."/>
            <person name="Wheat C.G."/>
            <person name="Glazer B.T."/>
            <person name="Huber J.A."/>
        </authorList>
    </citation>
    <scope>NUCLEOTIDE SEQUENCE</scope>
    <source>
        <strain evidence="7">NORP83</strain>
    </source>
</reference>
<evidence type="ECO:0000256" key="3">
    <source>
        <dbReference type="ARBA" id="ARBA00022458"/>
    </source>
</evidence>
<evidence type="ECO:0000256" key="1">
    <source>
        <dbReference type="ARBA" id="ARBA00005417"/>
    </source>
</evidence>
<proteinExistence type="inferred from homology"/>
<dbReference type="PANTHER" id="PTHR42711">
    <property type="entry name" value="ABC TRANSPORTER ATP-BINDING PROTEIN"/>
    <property type="match status" value="1"/>
</dbReference>
<reference key="1">
    <citation type="submission" date="2017-08" db="EMBL/GenBank/DDBJ databases">
        <title>A dynamic microbial community with high functional redundancy inhabits the cold, oxic subseafloor aquifer.</title>
        <authorList>
            <person name="Tully B.J."/>
            <person name="Wheat C.G."/>
            <person name="Glazer B.T."/>
            <person name="Huber J.A."/>
        </authorList>
    </citation>
    <scope>NUCLEOTIDE SEQUENCE [LARGE SCALE GENOMIC DNA]</scope>
</reference>
<keyword evidence="4" id="KW-0547">Nucleotide-binding</keyword>
<evidence type="ECO:0000256" key="5">
    <source>
        <dbReference type="ARBA" id="ARBA00022840"/>
    </source>
</evidence>
<dbReference type="Gene3D" id="3.40.50.300">
    <property type="entry name" value="P-loop containing nucleotide triphosphate hydrolases"/>
    <property type="match status" value="1"/>
</dbReference>
<sequence>MQTLMLPPAYFAHRQIANQLIMTFSRTKTTFGVVLLVAHLHISQIQLNLKQGGFMSQQHIIQVKQLVLSFEDGTAFSFDNINISRGKITGIIGPNGSGKTTFVEAVLGLKNTSKADITIDGVTQKEFFSSMKNRKNLGSQLQVFAFSEMVKVSEMVSLHKALYGTQSKRIYDDLALAEISSKRLDKLSGGQKQRVSLFMALAHMPKLITLDEPSSALDKTMAEKLIALLKYMVAEQGCSIIIVTHHPYELDICDEVMTIYAGTKAYHETRDDFINQIIGAYHAQIFTGDQNDDPTIETAIDNIAHVKQHFRQNGQIDIFGSAEMEADFLSLIKQYGLKSYSFAQTNSADILKISTSYAG</sequence>
<comment type="similarity">
    <text evidence="1">Belongs to the ABC transporter superfamily.</text>
</comment>
<dbReference type="AlphaFoldDB" id="A0A2A4YVZ2"/>
<evidence type="ECO:0000259" key="6">
    <source>
        <dbReference type="PROSITE" id="PS50893"/>
    </source>
</evidence>
<keyword evidence="3" id="KW-0536">Nodulation</keyword>
<organism evidence="7">
    <name type="scientific">OCS116 cluster bacterium</name>
    <dbReference type="NCBI Taxonomy" id="2030921"/>
    <lineage>
        <taxon>Bacteria</taxon>
        <taxon>Pseudomonadati</taxon>
        <taxon>Pseudomonadota</taxon>
        <taxon>Alphaproteobacteria</taxon>
        <taxon>OCS116 cluster</taxon>
    </lineage>
</organism>
<gene>
    <name evidence="7" type="ORF">COB13_13615</name>
</gene>
<dbReference type="Pfam" id="PF00005">
    <property type="entry name" value="ABC_tran"/>
    <property type="match status" value="1"/>
</dbReference>
<keyword evidence="5" id="KW-0067">ATP-binding</keyword>
<dbReference type="EMBL" id="NVUS01000021">
    <property type="protein sequence ID" value="PCI98477.1"/>
    <property type="molecule type" value="Genomic_DNA"/>
</dbReference>
<dbReference type="PANTHER" id="PTHR42711:SF5">
    <property type="entry name" value="ABC TRANSPORTER ATP-BINDING PROTEIN NATA"/>
    <property type="match status" value="1"/>
</dbReference>
<feature type="domain" description="ABC transporter" evidence="6">
    <location>
        <begin position="61"/>
        <end position="286"/>
    </location>
</feature>
<comment type="caution">
    <text evidence="7">The sequence shown here is derived from an EMBL/GenBank/DDBJ whole genome shotgun (WGS) entry which is preliminary data.</text>
</comment>
<dbReference type="GO" id="GO:0005524">
    <property type="term" value="F:ATP binding"/>
    <property type="evidence" value="ECO:0007669"/>
    <property type="project" value="UniProtKB-KW"/>
</dbReference>
<dbReference type="PROSITE" id="PS50893">
    <property type="entry name" value="ABC_TRANSPORTER_2"/>
    <property type="match status" value="1"/>
</dbReference>
<dbReference type="GO" id="GO:0016887">
    <property type="term" value="F:ATP hydrolysis activity"/>
    <property type="evidence" value="ECO:0007669"/>
    <property type="project" value="InterPro"/>
</dbReference>
<evidence type="ECO:0000256" key="4">
    <source>
        <dbReference type="ARBA" id="ARBA00022741"/>
    </source>
</evidence>
<keyword evidence="2" id="KW-0813">Transport</keyword>
<dbReference type="InterPro" id="IPR050763">
    <property type="entry name" value="ABC_transporter_ATP-binding"/>
</dbReference>
<accession>A0A2A4YVZ2</accession>
<name>A0A2A4YVZ2_9PROT</name>
<dbReference type="InterPro" id="IPR003439">
    <property type="entry name" value="ABC_transporter-like_ATP-bd"/>
</dbReference>
<evidence type="ECO:0000313" key="7">
    <source>
        <dbReference type="EMBL" id="PCI98477.1"/>
    </source>
</evidence>
<dbReference type="SMART" id="SM00382">
    <property type="entry name" value="AAA"/>
    <property type="match status" value="1"/>
</dbReference>
<dbReference type="SUPFAM" id="SSF52540">
    <property type="entry name" value="P-loop containing nucleoside triphosphate hydrolases"/>
    <property type="match status" value="1"/>
</dbReference>
<protein>
    <recommendedName>
        <fullName evidence="6">ABC transporter domain-containing protein</fullName>
    </recommendedName>
</protein>
<dbReference type="InterPro" id="IPR003593">
    <property type="entry name" value="AAA+_ATPase"/>
</dbReference>